<reference evidence="2" key="1">
    <citation type="submission" date="2011-12" db="EMBL/GenBank/DDBJ databases">
        <title>Complete sequence of Methanoregula formicicum SMSP.</title>
        <authorList>
            <person name="Lucas S."/>
            <person name="Han J."/>
            <person name="Lapidus A."/>
            <person name="Cheng J.-F."/>
            <person name="Goodwin L."/>
            <person name="Pitluck S."/>
            <person name="Peters L."/>
            <person name="Ovchinnikova G."/>
            <person name="Teshima H."/>
            <person name="Detter J.C."/>
            <person name="Han C."/>
            <person name="Tapia R."/>
            <person name="Land M."/>
            <person name="Hauser L."/>
            <person name="Kyrpides N."/>
            <person name="Ivanova N."/>
            <person name="Pagani I."/>
            <person name="Imachi H."/>
            <person name="Tamaki H."/>
            <person name="Sekiguchi Y."/>
            <person name="Kamagata Y."/>
            <person name="Cadillo-Quiroz H."/>
            <person name="Zinder S."/>
            <person name="Liu W.-T."/>
            <person name="Woyke T."/>
        </authorList>
    </citation>
    <scope>NUCLEOTIDE SEQUENCE [LARGE SCALE GENOMIC DNA]</scope>
    <source>
        <strain evidence="2">DSM 22288 / NBRC 105244 / SMSP</strain>
    </source>
</reference>
<accession>L0HL41</accession>
<gene>
    <name evidence="1" type="ordered locus">Metfor_2791</name>
</gene>
<dbReference type="RefSeq" id="WP_015286736.1">
    <property type="nucleotide sequence ID" value="NC_019943.1"/>
</dbReference>
<evidence type="ECO:0000313" key="1">
    <source>
        <dbReference type="EMBL" id="AGB03774.1"/>
    </source>
</evidence>
<protein>
    <submittedName>
        <fullName evidence="1">Uncharacterized protein</fullName>
    </submittedName>
</protein>
<name>L0HL41_METFS</name>
<dbReference type="InParanoid" id="L0HL41"/>
<organism evidence="1 2">
    <name type="scientific">Methanoregula formicica (strain DSM 22288 / NBRC 105244 / SMSP)</name>
    <dbReference type="NCBI Taxonomy" id="593750"/>
    <lineage>
        <taxon>Archaea</taxon>
        <taxon>Methanobacteriati</taxon>
        <taxon>Methanobacteriota</taxon>
        <taxon>Stenosarchaea group</taxon>
        <taxon>Methanomicrobia</taxon>
        <taxon>Methanomicrobiales</taxon>
        <taxon>Methanoregulaceae</taxon>
        <taxon>Methanoregula</taxon>
    </lineage>
</organism>
<proteinExistence type="predicted"/>
<dbReference type="eggNOG" id="arCOG09596">
    <property type="taxonomic scope" value="Archaea"/>
</dbReference>
<dbReference type="KEGG" id="mfo:Metfor_2791"/>
<keyword evidence="2" id="KW-1185">Reference proteome</keyword>
<dbReference type="STRING" id="593750.Metfor_2791"/>
<reference evidence="1 2" key="2">
    <citation type="journal article" date="2014" name="Genome Announc.">
        <title>Complete Genome Sequence of Methanoregula formicica SMSPT, a Mesophilic Hydrogenotrophic Methanogen Isolated from a Methanogenic Upflow Anaerobic Sludge Blanket Reactor.</title>
        <authorList>
            <person name="Yamamoto K."/>
            <person name="Tamaki H."/>
            <person name="Cadillo-Quiroz H."/>
            <person name="Imachi H."/>
            <person name="Kyrpides N."/>
            <person name="Woyke T."/>
            <person name="Goodwin L."/>
            <person name="Zinder S.H."/>
            <person name="Kamagata Y."/>
            <person name="Liu W.T."/>
        </authorList>
    </citation>
    <scope>NUCLEOTIDE SEQUENCE [LARGE SCALE GENOMIC DNA]</scope>
    <source>
        <strain evidence="2">DSM 22288 / NBRC 105244 / SMSP</strain>
    </source>
</reference>
<dbReference type="Proteomes" id="UP000010824">
    <property type="component" value="Chromosome"/>
</dbReference>
<sequence length="70" mass="8169">MPYRWKKKVDVDEAVVVVMNVLDKNPELPNWLLSTLNGSIADSDAKLGKYFFEEIKKHAPKALRYFESRE</sequence>
<evidence type="ECO:0000313" key="2">
    <source>
        <dbReference type="Proteomes" id="UP000010824"/>
    </source>
</evidence>
<dbReference type="AlphaFoldDB" id="L0HL41"/>
<dbReference type="GeneID" id="14308574"/>
<dbReference type="EMBL" id="CP003167">
    <property type="protein sequence ID" value="AGB03774.1"/>
    <property type="molecule type" value="Genomic_DNA"/>
</dbReference>
<dbReference type="HOGENOM" id="CLU_2748167_0_0_2"/>
<dbReference type="OrthoDB" id="116300at2157"/>